<sequence>MSGIARKIIVCAALDGLIIQPLSSKGQRSFQPVRVKYGESSVSAVPREQVPDTTKAETSFEAFGVIGLITVSRQSYLVTITRRKQVGQILGFPIYSVTDVALTPCTSKADAEEAIGRTASLLRSDAATTSSADAESTDDEAEFLDSVPDELEDVVPSEGDASPDPARSSVVDDVLRLKGSYGRFAQSWFSNRGWAMDQRRTMGISVSATNQDAASATTTKPVQDAHDPIPVSSLLPKLLRTAKVLFGSSRSFYFSYDVDITRNLAQGGLLSTSTAPLHTQSDKDFFWNRHILQPFVEMGQESLALPLMQGFVGQREFVADSHPPKKAEMGNLAASTEVPSPPSSGKARASTEVRQSEKTFLLTLISRRSTQRAGLRYLRRGVNEDGFTANMVETEQILSSPAWDAGLPIRSFLQIRGSIPLFFSQSAYALKPAPLIQHSQDANYSACKLHLERLEKSYGALQIVNLVEKQGIEEPLGTQYQKNIERFNAEANDGHKIPFEWFDFHRECRGMKFENVSHLLLKLQRGLEEMGSTTYENGELSQRQKGVLRTNCMDCLDRTNVCQSSFAKHMLERQLQDVGIDLNAQLDQETAWFNMLWADNGDAVSKQYASTAAMKGDYTRTKKRDYRGALNDLGLSLARFYNGMVNDYFSQAAIDFLLGNVTAKVFEEFESDMMTKDPAVSISNIRERAVKLCQNRVVADPDEEVQGGWVLISPSAADVVKSWPMDEVVLLLTSAALYLCRFDWDLDKVSYFERVHLGNVTHIKVGTYITSTISASHMDETRNVGFVVEYQPGKSNIRRTNTRTLSTLGSIAPNRSSGNRNGANLPVGFTSFFSSKPKSGALRKLAFKAPYADSSSTTSSKPSQQTELQQVEMICTEIGRLASNLQQDEEYAKKIIEKGDIISLQEAKRNTGLLEQLGHSIKKLLNQASLALSPLAFRCTIPKRDDIQPLVPIMVELPFIHTLGKVTMVCFTELSANEFGKP</sequence>
<organism evidence="3 4">
    <name type="scientific">Drechmeria coniospora</name>
    <name type="common">Nematophagous fungus</name>
    <name type="synonym">Meria coniospora</name>
    <dbReference type="NCBI Taxonomy" id="98403"/>
    <lineage>
        <taxon>Eukaryota</taxon>
        <taxon>Fungi</taxon>
        <taxon>Dikarya</taxon>
        <taxon>Ascomycota</taxon>
        <taxon>Pezizomycotina</taxon>
        <taxon>Sordariomycetes</taxon>
        <taxon>Hypocreomycetidae</taxon>
        <taxon>Hypocreales</taxon>
        <taxon>Ophiocordycipitaceae</taxon>
        <taxon>Drechmeria</taxon>
    </lineage>
</organism>
<evidence type="ECO:0000259" key="2">
    <source>
        <dbReference type="PROSITE" id="PS51791"/>
    </source>
</evidence>
<protein>
    <submittedName>
        <fullName evidence="3">SacI domain protein</fullName>
    </submittedName>
</protein>
<dbReference type="GO" id="GO:0043812">
    <property type="term" value="F:phosphatidylinositol-4-phosphate phosphatase activity"/>
    <property type="evidence" value="ECO:0007669"/>
    <property type="project" value="TreeGrafter"/>
</dbReference>
<accession>A0A151GML8</accession>
<dbReference type="PROSITE" id="PS51791">
    <property type="entry name" value="HSAC2"/>
    <property type="match status" value="1"/>
</dbReference>
<dbReference type="GeneID" id="63718011"/>
<dbReference type="Pfam" id="PF02383">
    <property type="entry name" value="Syja_N"/>
    <property type="match status" value="1"/>
</dbReference>
<dbReference type="InterPro" id="IPR002013">
    <property type="entry name" value="SAC_dom"/>
</dbReference>
<dbReference type="InterPro" id="IPR022158">
    <property type="entry name" value="Inositol_phosphatase"/>
</dbReference>
<dbReference type="InterPro" id="IPR034753">
    <property type="entry name" value="hSac2"/>
</dbReference>
<dbReference type="AlphaFoldDB" id="A0A151GML8"/>
<dbReference type="PROSITE" id="PS50275">
    <property type="entry name" value="SAC"/>
    <property type="match status" value="1"/>
</dbReference>
<reference evidence="3 4" key="1">
    <citation type="journal article" date="2016" name="Sci. Rep.">
        <title>Insights into Adaptations to a Near-Obligate Nematode Endoparasitic Lifestyle from the Finished Genome of Drechmeria coniospora.</title>
        <authorList>
            <person name="Zhang L."/>
            <person name="Zhou Z."/>
            <person name="Guo Q."/>
            <person name="Fokkens L."/>
            <person name="Miskei M."/>
            <person name="Pocsi I."/>
            <person name="Zhang W."/>
            <person name="Chen M."/>
            <person name="Wang L."/>
            <person name="Sun Y."/>
            <person name="Donzelli B.G."/>
            <person name="Gibson D.M."/>
            <person name="Nelson D.R."/>
            <person name="Luo J.G."/>
            <person name="Rep M."/>
            <person name="Liu H."/>
            <person name="Yang S."/>
            <person name="Wang J."/>
            <person name="Krasnoff S.B."/>
            <person name="Xu Y."/>
            <person name="Molnar I."/>
            <person name="Lin M."/>
        </authorList>
    </citation>
    <scope>NUCLEOTIDE SEQUENCE [LARGE SCALE GENOMIC DNA]</scope>
    <source>
        <strain evidence="3 4">ARSEF 6962</strain>
    </source>
</reference>
<feature type="domain" description="SAC" evidence="1">
    <location>
        <begin position="248"/>
        <end position="610"/>
    </location>
</feature>
<dbReference type="InParanoid" id="A0A151GML8"/>
<dbReference type="EMBL" id="LAYC01000002">
    <property type="protein sequence ID" value="KYK58355.1"/>
    <property type="molecule type" value="Genomic_DNA"/>
</dbReference>
<dbReference type="GO" id="GO:0005783">
    <property type="term" value="C:endoplasmic reticulum"/>
    <property type="evidence" value="ECO:0007669"/>
    <property type="project" value="TreeGrafter"/>
</dbReference>
<dbReference type="Proteomes" id="UP000076580">
    <property type="component" value="Chromosome 02"/>
</dbReference>
<dbReference type="PANTHER" id="PTHR45662">
    <property type="entry name" value="PHOSPHATIDYLINOSITIDE PHOSPHATASE SAC1"/>
    <property type="match status" value="1"/>
</dbReference>
<name>A0A151GML8_DRECN</name>
<proteinExistence type="predicted"/>
<evidence type="ECO:0000313" key="4">
    <source>
        <dbReference type="Proteomes" id="UP000076580"/>
    </source>
</evidence>
<evidence type="ECO:0000313" key="3">
    <source>
        <dbReference type="EMBL" id="KYK58355.1"/>
    </source>
</evidence>
<dbReference type="Pfam" id="PF12456">
    <property type="entry name" value="hSac2"/>
    <property type="match status" value="1"/>
</dbReference>
<dbReference type="STRING" id="98403.A0A151GML8"/>
<keyword evidence="4" id="KW-1185">Reference proteome</keyword>
<comment type="caution">
    <text evidence="3">The sequence shown here is derived from an EMBL/GenBank/DDBJ whole genome shotgun (WGS) entry which is preliminary data.</text>
</comment>
<feature type="domain" description="HSac2" evidence="2">
    <location>
        <begin position="680"/>
        <end position="830"/>
    </location>
</feature>
<evidence type="ECO:0000259" key="1">
    <source>
        <dbReference type="PROSITE" id="PS50275"/>
    </source>
</evidence>
<gene>
    <name evidence="3" type="ORF">DCS_05368</name>
</gene>
<dbReference type="PANTHER" id="PTHR45662:SF7">
    <property type="entry name" value="SACI DOMAIN PROTEIN (AFU_ORTHOLOGUE AFUA_1G15890)"/>
    <property type="match status" value="1"/>
</dbReference>
<dbReference type="RefSeq" id="XP_040657707.1">
    <property type="nucleotide sequence ID" value="XM_040802674.1"/>
</dbReference>
<dbReference type="GO" id="GO:0046856">
    <property type="term" value="P:phosphatidylinositol dephosphorylation"/>
    <property type="evidence" value="ECO:0007669"/>
    <property type="project" value="TreeGrafter"/>
</dbReference>